<feature type="transmembrane region" description="Helical" evidence="2">
    <location>
        <begin position="81"/>
        <end position="99"/>
    </location>
</feature>
<feature type="compositionally biased region" description="Polar residues" evidence="1">
    <location>
        <begin position="184"/>
        <end position="208"/>
    </location>
</feature>
<feature type="region of interest" description="Disordered" evidence="1">
    <location>
        <begin position="1"/>
        <end position="74"/>
    </location>
</feature>
<sequence length="222" mass="23487">MTGSGGPLADDDKPQGQEPTTPGDGEQRRGQMRYQDPESTAPREPTLAEQRARIAAEKRREEKQAAELAEAERKTRTRRRVMIGGGATVGVVALVAAFYQGAAYSQEQAAVTQYCAAVPQNGQVTADQDDFCDENYVNSHHGYVNHGTGMFFMPIFLPGGGIGGYNQYRYGYTAPGAPAPAVGSTVSSPNFTKPSGSTIKDSKGSTVQRGGFGINNKSGSGS</sequence>
<evidence type="ECO:0000256" key="1">
    <source>
        <dbReference type="SAM" id="MobiDB-lite"/>
    </source>
</evidence>
<keyword evidence="2" id="KW-0472">Membrane</keyword>
<evidence type="ECO:0000256" key="2">
    <source>
        <dbReference type="SAM" id="Phobius"/>
    </source>
</evidence>
<evidence type="ECO:0008006" key="5">
    <source>
        <dbReference type="Google" id="ProtNLM"/>
    </source>
</evidence>
<accession>A0ABP3N506</accession>
<feature type="compositionally biased region" description="Basic and acidic residues" evidence="1">
    <location>
        <begin position="50"/>
        <end position="74"/>
    </location>
</feature>
<name>A0ABP3N506_SACER</name>
<reference evidence="4" key="1">
    <citation type="journal article" date="2019" name="Int. J. Syst. Evol. Microbiol.">
        <title>The Global Catalogue of Microorganisms (GCM) 10K type strain sequencing project: providing services to taxonomists for standard genome sequencing and annotation.</title>
        <authorList>
            <consortium name="The Broad Institute Genomics Platform"/>
            <consortium name="The Broad Institute Genome Sequencing Center for Infectious Disease"/>
            <person name="Wu L."/>
            <person name="Ma J."/>
        </authorList>
    </citation>
    <scope>NUCLEOTIDE SEQUENCE [LARGE SCALE GENOMIC DNA]</scope>
    <source>
        <strain evidence="4">JCM 10303</strain>
    </source>
</reference>
<protein>
    <recommendedName>
        <fullName evidence="5">Tat pathway signal protein</fullName>
    </recommendedName>
</protein>
<keyword evidence="2" id="KW-0812">Transmembrane</keyword>
<keyword evidence="2" id="KW-1133">Transmembrane helix</keyword>
<evidence type="ECO:0000313" key="4">
    <source>
        <dbReference type="Proteomes" id="UP001500729"/>
    </source>
</evidence>
<dbReference type="Proteomes" id="UP001500729">
    <property type="component" value="Unassembled WGS sequence"/>
</dbReference>
<dbReference type="EMBL" id="BAAAGS010000022">
    <property type="protein sequence ID" value="GAA0533010.1"/>
    <property type="molecule type" value="Genomic_DNA"/>
</dbReference>
<organism evidence="3 4">
    <name type="scientific">Saccharopolyspora erythraea</name>
    <name type="common">Streptomyces erythraeus</name>
    <dbReference type="NCBI Taxonomy" id="1836"/>
    <lineage>
        <taxon>Bacteria</taxon>
        <taxon>Bacillati</taxon>
        <taxon>Actinomycetota</taxon>
        <taxon>Actinomycetes</taxon>
        <taxon>Pseudonocardiales</taxon>
        <taxon>Pseudonocardiaceae</taxon>
        <taxon>Saccharopolyspora</taxon>
    </lineage>
</organism>
<gene>
    <name evidence="3" type="ORF">GCM10009533_35120</name>
</gene>
<dbReference type="RefSeq" id="WP_231849895.1">
    <property type="nucleotide sequence ID" value="NZ_BAAAGS010000022.1"/>
</dbReference>
<comment type="caution">
    <text evidence="3">The sequence shown here is derived from an EMBL/GenBank/DDBJ whole genome shotgun (WGS) entry which is preliminary data.</text>
</comment>
<proteinExistence type="predicted"/>
<evidence type="ECO:0000313" key="3">
    <source>
        <dbReference type="EMBL" id="GAA0533010.1"/>
    </source>
</evidence>
<keyword evidence="4" id="KW-1185">Reference proteome</keyword>
<feature type="region of interest" description="Disordered" evidence="1">
    <location>
        <begin position="182"/>
        <end position="222"/>
    </location>
</feature>